<name>A0A9D1Z5L3_9FIRM</name>
<organism evidence="1 2">
    <name type="scientific">Candidatus Intestinimonas merdavium</name>
    <dbReference type="NCBI Taxonomy" id="2838622"/>
    <lineage>
        <taxon>Bacteria</taxon>
        <taxon>Bacillati</taxon>
        <taxon>Bacillota</taxon>
        <taxon>Clostridia</taxon>
        <taxon>Eubacteriales</taxon>
        <taxon>Intestinimonas</taxon>
    </lineage>
</organism>
<reference evidence="1" key="2">
    <citation type="submission" date="2021-04" db="EMBL/GenBank/DDBJ databases">
        <authorList>
            <person name="Gilroy R."/>
        </authorList>
    </citation>
    <scope>NUCLEOTIDE SEQUENCE</scope>
    <source>
        <strain evidence="1">CHK33-7979</strain>
    </source>
</reference>
<sequence length="117" mass="12979">MSGRTSQRKGRAGELELAKILQTYGYDVQPGQAVSYGAMPDLTGLPHVHIECKRSERLNIHAAMAQAVRDADHFQDGAPTVFHRRNRSNWMVTMRLTDWLGLYDKAKAAIPGGRDSG</sequence>
<dbReference type="EMBL" id="DXCX01000084">
    <property type="protein sequence ID" value="HIY73906.1"/>
    <property type="molecule type" value="Genomic_DNA"/>
</dbReference>
<comment type="caution">
    <text evidence="1">The sequence shown here is derived from an EMBL/GenBank/DDBJ whole genome shotgun (WGS) entry which is preliminary data.</text>
</comment>
<protein>
    <submittedName>
        <fullName evidence="1">Uncharacterized protein</fullName>
    </submittedName>
</protein>
<gene>
    <name evidence="1" type="ORF">H9826_08035</name>
</gene>
<evidence type="ECO:0000313" key="1">
    <source>
        <dbReference type="EMBL" id="HIY73906.1"/>
    </source>
</evidence>
<dbReference type="InterPro" id="IPR056931">
    <property type="entry name" value="D14-like"/>
</dbReference>
<evidence type="ECO:0000313" key="2">
    <source>
        <dbReference type="Proteomes" id="UP000886824"/>
    </source>
</evidence>
<dbReference type="Pfam" id="PF24608">
    <property type="entry name" value="PDDEXK_15"/>
    <property type="match status" value="1"/>
</dbReference>
<reference evidence="1" key="1">
    <citation type="journal article" date="2021" name="PeerJ">
        <title>Extensive microbial diversity within the chicken gut microbiome revealed by metagenomics and culture.</title>
        <authorList>
            <person name="Gilroy R."/>
            <person name="Ravi A."/>
            <person name="Getino M."/>
            <person name="Pursley I."/>
            <person name="Horton D.L."/>
            <person name="Alikhan N.F."/>
            <person name="Baker D."/>
            <person name="Gharbi K."/>
            <person name="Hall N."/>
            <person name="Watson M."/>
            <person name="Adriaenssens E.M."/>
            <person name="Foster-Nyarko E."/>
            <person name="Jarju S."/>
            <person name="Secka A."/>
            <person name="Antonio M."/>
            <person name="Oren A."/>
            <person name="Chaudhuri R.R."/>
            <person name="La Ragione R."/>
            <person name="Hildebrand F."/>
            <person name="Pallen M.J."/>
        </authorList>
    </citation>
    <scope>NUCLEOTIDE SEQUENCE</scope>
    <source>
        <strain evidence="1">CHK33-7979</strain>
    </source>
</reference>
<dbReference type="Proteomes" id="UP000886824">
    <property type="component" value="Unassembled WGS sequence"/>
</dbReference>
<dbReference type="AlphaFoldDB" id="A0A9D1Z5L3"/>
<proteinExistence type="predicted"/>
<accession>A0A9D1Z5L3</accession>